<dbReference type="InterPro" id="IPR049451">
    <property type="entry name" value="AWP2-like_YTTT_rpt"/>
</dbReference>
<evidence type="ECO:0000256" key="1">
    <source>
        <dbReference type="SAM" id="MobiDB-lite"/>
    </source>
</evidence>
<evidence type="ECO:0000313" key="3">
    <source>
        <dbReference type="Proteomes" id="UP000769157"/>
    </source>
</evidence>
<keyword evidence="3" id="KW-1185">Reference proteome</keyword>
<reference evidence="2" key="1">
    <citation type="journal article" date="2021" name="Open Biol.">
        <title>Shared evolutionary footprints suggest mitochondrial oxidative damage underlies multiple complex I losses in fungi.</title>
        <authorList>
            <person name="Schikora-Tamarit M.A."/>
            <person name="Marcet-Houben M."/>
            <person name="Nosek J."/>
            <person name="Gabaldon T."/>
        </authorList>
    </citation>
    <scope>NUCLEOTIDE SEQUENCE</scope>
    <source>
        <strain evidence="2">CBS6075</strain>
    </source>
</reference>
<dbReference type="GeneID" id="70235509"/>
<proteinExistence type="predicted"/>
<protein>
    <submittedName>
        <fullName evidence="2">Uncharacterized protein</fullName>
    </submittedName>
</protein>
<comment type="caution">
    <text evidence="2">The sequence shown here is derived from an EMBL/GenBank/DDBJ whole genome shotgun (WGS) entry which is preliminary data.</text>
</comment>
<name>A0A9P8P5Z8_9ASCO</name>
<evidence type="ECO:0000313" key="2">
    <source>
        <dbReference type="EMBL" id="KAH3666443.1"/>
    </source>
</evidence>
<sequence>DGVTRTVTSTVRTITADYTTTVTSDGHTITEVVSHITTTDSDGKTVTITTTMASFDQVDEGVFTSPEPYSQPPVVTSTVTEDDGSSKTVVISYFPSEGEDGVTRTGTTAISTITPA</sequence>
<dbReference type="RefSeq" id="XP_046061574.1">
    <property type="nucleotide sequence ID" value="XM_046204529.1"/>
</dbReference>
<organism evidence="2 3">
    <name type="scientific">Ogataea philodendri</name>
    <dbReference type="NCBI Taxonomy" id="1378263"/>
    <lineage>
        <taxon>Eukaryota</taxon>
        <taxon>Fungi</taxon>
        <taxon>Dikarya</taxon>
        <taxon>Ascomycota</taxon>
        <taxon>Saccharomycotina</taxon>
        <taxon>Pichiomycetes</taxon>
        <taxon>Pichiales</taxon>
        <taxon>Pichiaceae</taxon>
        <taxon>Ogataea</taxon>
    </lineage>
</organism>
<dbReference type="EMBL" id="JAEUBE010000257">
    <property type="protein sequence ID" value="KAH3666443.1"/>
    <property type="molecule type" value="Genomic_DNA"/>
</dbReference>
<accession>A0A9P8P5Z8</accession>
<dbReference type="Pfam" id="PF20646">
    <property type="entry name" value="Hpf1_C"/>
    <property type="match status" value="2"/>
</dbReference>
<feature type="region of interest" description="Disordered" evidence="1">
    <location>
        <begin position="63"/>
        <end position="82"/>
    </location>
</feature>
<feature type="non-terminal residue" evidence="2">
    <location>
        <position position="116"/>
    </location>
</feature>
<dbReference type="AlphaFoldDB" id="A0A9P8P5Z8"/>
<dbReference type="OrthoDB" id="10519247at2759"/>
<dbReference type="Proteomes" id="UP000769157">
    <property type="component" value="Unassembled WGS sequence"/>
</dbReference>
<gene>
    <name evidence="2" type="ORF">OGAPHI_003544</name>
</gene>
<feature type="non-terminal residue" evidence="2">
    <location>
        <position position="1"/>
    </location>
</feature>
<reference evidence="2" key="2">
    <citation type="submission" date="2021-01" db="EMBL/GenBank/DDBJ databases">
        <authorList>
            <person name="Schikora-Tamarit M.A."/>
        </authorList>
    </citation>
    <scope>NUCLEOTIDE SEQUENCE</scope>
    <source>
        <strain evidence="2">CBS6075</strain>
    </source>
</reference>